<name>A0A1R2CXR7_9CILI</name>
<dbReference type="EMBL" id="MPUH01000036">
    <property type="protein sequence ID" value="OMJ93804.1"/>
    <property type="molecule type" value="Genomic_DNA"/>
</dbReference>
<proteinExistence type="predicted"/>
<dbReference type="SUPFAM" id="SSF50965">
    <property type="entry name" value="Galactose oxidase, central domain"/>
    <property type="match status" value="1"/>
</dbReference>
<sequence>MGGKQTSNSTSKPKTSLCKTFYLNRSEKFILSCEEKSTEKIKLSDIELYKGSALGYITSSSILVIGGYDQHEELKTTSYIIDFNTNKAALIALLPIPCKYGSISFYNSWAFHVGGVVYNHGNKDNILGAPIMKYNLNEKFWVQFNQENNANLTKEFKVFISLVEPGSFILNKKLYIFGGYTQSSDKKIRKNMIVFSIQLDDEQYELKVEMFKFPYAIYRPVTGIIGQTVIIGGGKYMDGSICRTYLEFQNQQMEEEKFKEFAIECFDIEENYPPWCTEDFSYFIGFPKIAYRLKSSSWTVINLIQKKKHKRSSTKLSLASPSIIRSPTIQELSFSSRNSEFFSTDNITIRSAVLSDRGVFSVEGTIITNTDSVDLQGRTSKKIEKLFQDPKDPEPDILMNINTIDLEFITSTENDEDVCLIHKSAIKLLAQVSDKLTLKKLNALELNHISSQLQFKEFVTVGDISAIFEDVFIARAYPYIRIVGFLKVVHKIIDRPRLRSAVIGQIAKLLMISKRDEMISRDKLILILTRVIKATIIGVEI</sequence>
<dbReference type="InterPro" id="IPR015915">
    <property type="entry name" value="Kelch-typ_b-propeller"/>
</dbReference>
<organism evidence="1 2">
    <name type="scientific">Stentor coeruleus</name>
    <dbReference type="NCBI Taxonomy" id="5963"/>
    <lineage>
        <taxon>Eukaryota</taxon>
        <taxon>Sar</taxon>
        <taxon>Alveolata</taxon>
        <taxon>Ciliophora</taxon>
        <taxon>Postciliodesmatophora</taxon>
        <taxon>Heterotrichea</taxon>
        <taxon>Heterotrichida</taxon>
        <taxon>Stentoridae</taxon>
        <taxon>Stentor</taxon>
    </lineage>
</organism>
<gene>
    <name evidence="1" type="ORF">SteCoe_3127</name>
</gene>
<dbReference type="AlphaFoldDB" id="A0A1R2CXR7"/>
<comment type="caution">
    <text evidence="1">The sequence shown here is derived from an EMBL/GenBank/DDBJ whole genome shotgun (WGS) entry which is preliminary data.</text>
</comment>
<dbReference type="InterPro" id="IPR011043">
    <property type="entry name" value="Gal_Oxase/kelch_b-propeller"/>
</dbReference>
<evidence type="ECO:0000313" key="2">
    <source>
        <dbReference type="Proteomes" id="UP000187209"/>
    </source>
</evidence>
<protein>
    <submittedName>
        <fullName evidence="1">Uncharacterized protein</fullName>
    </submittedName>
</protein>
<dbReference type="Proteomes" id="UP000187209">
    <property type="component" value="Unassembled WGS sequence"/>
</dbReference>
<reference evidence="1 2" key="1">
    <citation type="submission" date="2016-11" db="EMBL/GenBank/DDBJ databases">
        <title>The macronuclear genome of Stentor coeruleus: a giant cell with tiny introns.</title>
        <authorList>
            <person name="Slabodnick M."/>
            <person name="Ruby J.G."/>
            <person name="Reiff S.B."/>
            <person name="Swart E.C."/>
            <person name="Gosai S."/>
            <person name="Prabakaran S."/>
            <person name="Witkowska E."/>
            <person name="Larue G.E."/>
            <person name="Fisher S."/>
            <person name="Freeman R.M."/>
            <person name="Gunawardena J."/>
            <person name="Chu W."/>
            <person name="Stover N.A."/>
            <person name="Gregory B.D."/>
            <person name="Nowacki M."/>
            <person name="Derisi J."/>
            <person name="Roy S.W."/>
            <person name="Marshall W.F."/>
            <person name="Sood P."/>
        </authorList>
    </citation>
    <scope>NUCLEOTIDE SEQUENCE [LARGE SCALE GENOMIC DNA]</scope>
    <source>
        <strain evidence="1">WM001</strain>
    </source>
</reference>
<evidence type="ECO:0000313" key="1">
    <source>
        <dbReference type="EMBL" id="OMJ93804.1"/>
    </source>
</evidence>
<dbReference type="Gene3D" id="2.120.10.80">
    <property type="entry name" value="Kelch-type beta propeller"/>
    <property type="match status" value="1"/>
</dbReference>
<accession>A0A1R2CXR7</accession>
<keyword evidence="2" id="KW-1185">Reference proteome</keyword>